<dbReference type="SUPFAM" id="SSF46689">
    <property type="entry name" value="Homeodomain-like"/>
    <property type="match status" value="1"/>
</dbReference>
<dbReference type="Gene3D" id="2.40.10.220">
    <property type="entry name" value="predicted glycosyltransferase like domains"/>
    <property type="match status" value="1"/>
</dbReference>
<dbReference type="InterPro" id="IPR058031">
    <property type="entry name" value="AAA_lid_NorR"/>
</dbReference>
<evidence type="ECO:0000313" key="6">
    <source>
        <dbReference type="EMBL" id="HGZ11306.1"/>
    </source>
</evidence>
<dbReference type="PANTHER" id="PTHR32071:SF113">
    <property type="entry name" value="ALGINATE BIOSYNTHESIS TRANSCRIPTIONAL REGULATORY PROTEIN ALGB"/>
    <property type="match status" value="1"/>
</dbReference>
<protein>
    <recommendedName>
        <fullName evidence="5">Sigma-54 factor interaction domain-containing protein</fullName>
    </recommendedName>
</protein>
<dbReference type="GO" id="GO:0006355">
    <property type="term" value="P:regulation of DNA-templated transcription"/>
    <property type="evidence" value="ECO:0007669"/>
    <property type="project" value="InterPro"/>
</dbReference>
<feature type="domain" description="Sigma-54 factor interaction" evidence="5">
    <location>
        <begin position="167"/>
        <end position="395"/>
    </location>
</feature>
<dbReference type="PROSITE" id="PS00688">
    <property type="entry name" value="SIGMA54_INTERACT_3"/>
    <property type="match status" value="1"/>
</dbReference>
<evidence type="ECO:0000256" key="1">
    <source>
        <dbReference type="ARBA" id="ARBA00022741"/>
    </source>
</evidence>
<dbReference type="InterPro" id="IPR002078">
    <property type="entry name" value="Sigma_54_int"/>
</dbReference>
<evidence type="ECO:0000256" key="4">
    <source>
        <dbReference type="ARBA" id="ARBA00023163"/>
    </source>
</evidence>
<dbReference type="GO" id="GO:0035438">
    <property type="term" value="F:cyclic-di-GMP binding"/>
    <property type="evidence" value="ECO:0007669"/>
    <property type="project" value="InterPro"/>
</dbReference>
<dbReference type="Pfam" id="PF25601">
    <property type="entry name" value="AAA_lid_14"/>
    <property type="match status" value="1"/>
</dbReference>
<evidence type="ECO:0000256" key="2">
    <source>
        <dbReference type="ARBA" id="ARBA00022840"/>
    </source>
</evidence>
<dbReference type="PROSITE" id="PS50045">
    <property type="entry name" value="SIGMA54_INTERACT_4"/>
    <property type="match status" value="1"/>
</dbReference>
<keyword evidence="1" id="KW-0547">Nucleotide-binding</keyword>
<evidence type="ECO:0000256" key="3">
    <source>
        <dbReference type="ARBA" id="ARBA00023015"/>
    </source>
</evidence>
<organism evidence="6">
    <name type="scientific">Desulfobacca acetoxidans</name>
    <dbReference type="NCBI Taxonomy" id="60893"/>
    <lineage>
        <taxon>Bacteria</taxon>
        <taxon>Pseudomonadati</taxon>
        <taxon>Thermodesulfobacteriota</taxon>
        <taxon>Desulfobaccia</taxon>
        <taxon>Desulfobaccales</taxon>
        <taxon>Desulfobaccaceae</taxon>
        <taxon>Desulfobacca</taxon>
    </lineage>
</organism>
<accession>A0A7C5AKZ7</accession>
<dbReference type="Gene3D" id="1.10.8.60">
    <property type="match status" value="1"/>
</dbReference>
<dbReference type="SUPFAM" id="SSF141371">
    <property type="entry name" value="PilZ domain-like"/>
    <property type="match status" value="1"/>
</dbReference>
<gene>
    <name evidence="6" type="ORF">ENW48_03690</name>
</gene>
<dbReference type="InterPro" id="IPR009057">
    <property type="entry name" value="Homeodomain-like_sf"/>
</dbReference>
<dbReference type="Gene3D" id="1.10.10.60">
    <property type="entry name" value="Homeodomain-like"/>
    <property type="match status" value="1"/>
</dbReference>
<comment type="caution">
    <text evidence="6">The sequence shown here is derived from an EMBL/GenBank/DDBJ whole genome shotgun (WGS) entry which is preliminary data.</text>
</comment>
<dbReference type="Gene3D" id="3.40.50.300">
    <property type="entry name" value="P-loop containing nucleotide triphosphate hydrolases"/>
    <property type="match status" value="1"/>
</dbReference>
<dbReference type="InterPro" id="IPR025944">
    <property type="entry name" value="Sigma_54_int_dom_CS"/>
</dbReference>
<keyword evidence="4" id="KW-0804">Transcription</keyword>
<dbReference type="SUPFAM" id="SSF52540">
    <property type="entry name" value="P-loop containing nucleoside triphosphate hydrolases"/>
    <property type="match status" value="1"/>
</dbReference>
<dbReference type="InterPro" id="IPR009875">
    <property type="entry name" value="PilZ_domain"/>
</dbReference>
<dbReference type="SMART" id="SM00382">
    <property type="entry name" value="AAA"/>
    <property type="match status" value="1"/>
</dbReference>
<dbReference type="Pfam" id="PF07238">
    <property type="entry name" value="PilZ"/>
    <property type="match status" value="1"/>
</dbReference>
<dbReference type="InterPro" id="IPR003593">
    <property type="entry name" value="AAA+_ATPase"/>
</dbReference>
<dbReference type="Pfam" id="PF00158">
    <property type="entry name" value="Sigma54_activat"/>
    <property type="match status" value="1"/>
</dbReference>
<keyword evidence="2" id="KW-0067">ATP-binding</keyword>
<dbReference type="GO" id="GO:0005524">
    <property type="term" value="F:ATP binding"/>
    <property type="evidence" value="ECO:0007669"/>
    <property type="project" value="UniProtKB-KW"/>
</dbReference>
<proteinExistence type="predicted"/>
<dbReference type="InterPro" id="IPR027417">
    <property type="entry name" value="P-loop_NTPase"/>
</dbReference>
<reference evidence="6" key="1">
    <citation type="journal article" date="2020" name="mSystems">
        <title>Genome- and Community-Level Interaction Insights into Carbon Utilization and Element Cycling Functions of Hydrothermarchaeota in Hydrothermal Sediment.</title>
        <authorList>
            <person name="Zhou Z."/>
            <person name="Liu Y."/>
            <person name="Xu W."/>
            <person name="Pan J."/>
            <person name="Luo Z.H."/>
            <person name="Li M."/>
        </authorList>
    </citation>
    <scope>NUCLEOTIDE SEQUENCE [LARGE SCALE GENOMIC DNA]</scope>
    <source>
        <strain evidence="6">SpSt-853</strain>
    </source>
</reference>
<dbReference type="EMBL" id="DTKJ01000022">
    <property type="protein sequence ID" value="HGZ11306.1"/>
    <property type="molecule type" value="Genomic_DNA"/>
</dbReference>
<evidence type="ECO:0000259" key="5">
    <source>
        <dbReference type="PROSITE" id="PS50045"/>
    </source>
</evidence>
<dbReference type="AlphaFoldDB" id="A0A7C5AKZ7"/>
<dbReference type="PANTHER" id="PTHR32071">
    <property type="entry name" value="TRANSCRIPTIONAL REGULATORY PROTEIN"/>
    <property type="match status" value="1"/>
</dbReference>
<name>A0A7C5AKZ7_9BACT</name>
<sequence length="480" mass="53837">MMAVRPQDRIRTARLISGFKGEFPLRQNPRVAVNVPVTLSNSGHTWRGWAKNLSLGGAFITLAANLEAHQLVNLRFALSPPFSPLEALGRVMRREPQGIAVEFLDLDVHSRSVLFDFLTLYWPTEISACPFCGQAVSSRGRKRCPFCRQFLDWRLYGAVKTREPEEMIGACPAMREVFTLIRQAAASDVPVLLTGPGGSGKELAARAIHQRSHRALGPFVEVNCGTIPLEYLEVELFGQQRRRAPDACGFPLGHLKRALGGTLFLDAVGQLPLDLQEKLLAFLKDFTLMSEGRGPLRVNLRIIAASEFDLDSLITSGLFLKELYHSLGVLRIHLPPLRDRGDDALIMAHVFLKRYAAKLGKNLKGFTPEAAAAIQAHSWPGNVRELINRIRRAVVLAEENRIAPEHLGLEEEGLRFEPHYKGKSLREARAAFEAYLVRETLRLYQGNVHLASKALRVSRSTMYHFIQKYRLKPYITMAVH</sequence>
<dbReference type="CDD" id="cd00009">
    <property type="entry name" value="AAA"/>
    <property type="match status" value="1"/>
</dbReference>
<keyword evidence="3" id="KW-0805">Transcription regulation</keyword>